<protein>
    <submittedName>
        <fullName evidence="2">Uncharacterized protein</fullName>
    </submittedName>
</protein>
<gene>
    <name evidence="2" type="ORF">NCTC12120_05642</name>
</gene>
<dbReference type="Proteomes" id="UP000251197">
    <property type="component" value="Unassembled WGS sequence"/>
</dbReference>
<dbReference type="AlphaFoldDB" id="A0A2X3J0R8"/>
<evidence type="ECO:0000313" key="3">
    <source>
        <dbReference type="Proteomes" id="UP000251197"/>
    </source>
</evidence>
<accession>A0A2X3J0R8</accession>
<evidence type="ECO:0000313" key="2">
    <source>
        <dbReference type="EMBL" id="SQC92447.1"/>
    </source>
</evidence>
<sequence length="56" mass="6365">MSTRDRVPAPKVVARTSGKPRKEVKKEENTSSEGWALTKQQQAFIDLFSEDDSKKQ</sequence>
<feature type="region of interest" description="Disordered" evidence="1">
    <location>
        <begin position="1"/>
        <end position="37"/>
    </location>
</feature>
<name>A0A2X3J0R8_9ENTR</name>
<evidence type="ECO:0000256" key="1">
    <source>
        <dbReference type="SAM" id="MobiDB-lite"/>
    </source>
</evidence>
<dbReference type="EMBL" id="UAVU01000009">
    <property type="protein sequence ID" value="SQC92447.1"/>
    <property type="molecule type" value="Genomic_DNA"/>
</dbReference>
<proteinExistence type="predicted"/>
<organism evidence="2 3">
    <name type="scientific">Cedecea neteri</name>
    <dbReference type="NCBI Taxonomy" id="158822"/>
    <lineage>
        <taxon>Bacteria</taxon>
        <taxon>Pseudomonadati</taxon>
        <taxon>Pseudomonadota</taxon>
        <taxon>Gammaproteobacteria</taxon>
        <taxon>Enterobacterales</taxon>
        <taxon>Enterobacteriaceae</taxon>
        <taxon>Cedecea</taxon>
    </lineage>
</organism>
<reference evidence="2 3" key="1">
    <citation type="submission" date="2018-06" db="EMBL/GenBank/DDBJ databases">
        <authorList>
            <consortium name="Pathogen Informatics"/>
            <person name="Doyle S."/>
        </authorList>
    </citation>
    <scope>NUCLEOTIDE SEQUENCE [LARGE SCALE GENOMIC DNA]</scope>
    <source>
        <strain evidence="2 3">NCTC12120</strain>
    </source>
</reference>
<dbReference type="RefSeq" id="WP_156479837.1">
    <property type="nucleotide sequence ID" value="NZ_CP023525.1"/>
</dbReference>
<feature type="compositionally biased region" description="Basic and acidic residues" evidence="1">
    <location>
        <begin position="20"/>
        <end position="29"/>
    </location>
</feature>